<dbReference type="InterPro" id="IPR012902">
    <property type="entry name" value="N_methyl_site"/>
</dbReference>
<evidence type="ECO:0000256" key="1">
    <source>
        <dbReference type="SAM" id="Phobius"/>
    </source>
</evidence>
<keyword evidence="1" id="KW-0812">Transmembrane</keyword>
<dbReference type="Pfam" id="PF07596">
    <property type="entry name" value="SBP_bac_10"/>
    <property type="match status" value="1"/>
</dbReference>
<keyword evidence="1" id="KW-0472">Membrane</keyword>
<dbReference type="AlphaFoldDB" id="A0A6J4I730"/>
<evidence type="ECO:0000313" key="3">
    <source>
        <dbReference type="EMBL" id="CAA9243208.1"/>
    </source>
</evidence>
<dbReference type="Pfam" id="PF07963">
    <property type="entry name" value="N_methyl"/>
    <property type="match status" value="1"/>
</dbReference>
<protein>
    <recommendedName>
        <fullName evidence="2">DUF1559 domain-containing protein</fullName>
    </recommendedName>
</protein>
<dbReference type="InterPro" id="IPR045584">
    <property type="entry name" value="Pilin-like"/>
</dbReference>
<dbReference type="PANTHER" id="PTHR30093">
    <property type="entry name" value="GENERAL SECRETION PATHWAY PROTEIN G"/>
    <property type="match status" value="1"/>
</dbReference>
<name>A0A6J4I730_9BACT</name>
<dbReference type="InterPro" id="IPR011453">
    <property type="entry name" value="DUF1559"/>
</dbReference>
<keyword evidence="1" id="KW-1133">Transmembrane helix</keyword>
<gene>
    <name evidence="3" type="ORF">AVDCRST_MAG63-2537</name>
</gene>
<sequence length="249" mass="26115">MPASLPGSANALATGRRSAAFTLIELLVVIAIIAILAAILFPVFAQAREKARQASCLSNTRQYATATLMYIQDYDERFPMSAYMEGACVATFYWSVAPYVKNDGVTRCPSEPEAMSTAALVGAPCTGTPAFTSYTVNGALFANGFYPSPTTIALAALERPADTIMSYDGNTAVGAGPGQQRQLVQSRHQGHFDANFADGHVKAVQAALQPGATANQFTVAGPGKPLKVYKIGAGGGFYAGMEECLGIPQ</sequence>
<reference evidence="3" key="1">
    <citation type="submission" date="2020-02" db="EMBL/GenBank/DDBJ databases">
        <authorList>
            <person name="Meier V. D."/>
        </authorList>
    </citation>
    <scope>NUCLEOTIDE SEQUENCE</scope>
    <source>
        <strain evidence="3">AVDCRST_MAG63</strain>
    </source>
</reference>
<dbReference type="SUPFAM" id="SSF54523">
    <property type="entry name" value="Pili subunits"/>
    <property type="match status" value="1"/>
</dbReference>
<evidence type="ECO:0000259" key="2">
    <source>
        <dbReference type="Pfam" id="PF07596"/>
    </source>
</evidence>
<feature type="domain" description="DUF1559" evidence="2">
    <location>
        <begin position="46"/>
        <end position="101"/>
    </location>
</feature>
<accession>A0A6J4I730</accession>
<organism evidence="3">
    <name type="scientific">uncultured Armatimonadetes bacterium</name>
    <dbReference type="NCBI Taxonomy" id="157466"/>
    <lineage>
        <taxon>Bacteria</taxon>
        <taxon>Bacillati</taxon>
        <taxon>Armatimonadota</taxon>
        <taxon>environmental samples</taxon>
    </lineage>
</organism>
<dbReference type="NCBIfam" id="TIGR02532">
    <property type="entry name" value="IV_pilin_GFxxxE"/>
    <property type="match status" value="1"/>
</dbReference>
<feature type="transmembrane region" description="Helical" evidence="1">
    <location>
        <begin position="20"/>
        <end position="45"/>
    </location>
</feature>
<dbReference type="Gene3D" id="3.30.700.10">
    <property type="entry name" value="Glycoprotein, Type 4 Pilin"/>
    <property type="match status" value="1"/>
</dbReference>
<dbReference type="EMBL" id="CADCTO010000197">
    <property type="protein sequence ID" value="CAA9243208.1"/>
    <property type="molecule type" value="Genomic_DNA"/>
</dbReference>
<proteinExistence type="predicted"/>